<organism evidence="6">
    <name type="scientific">hydrothermal vent metagenome</name>
    <dbReference type="NCBI Taxonomy" id="652676"/>
    <lineage>
        <taxon>unclassified sequences</taxon>
        <taxon>metagenomes</taxon>
        <taxon>ecological metagenomes</taxon>
    </lineage>
</organism>
<dbReference type="PANTHER" id="PTHR30290:SF10">
    <property type="entry name" value="PERIPLASMIC OLIGOPEPTIDE-BINDING PROTEIN-RELATED"/>
    <property type="match status" value="1"/>
</dbReference>
<dbReference type="InterPro" id="IPR030678">
    <property type="entry name" value="Peptide/Ni-bd"/>
</dbReference>
<dbReference type="Pfam" id="PF00496">
    <property type="entry name" value="SBP_bac_5"/>
    <property type="match status" value="1"/>
</dbReference>
<name>A0A3B0W5Q7_9ZZZZ</name>
<dbReference type="GO" id="GO:0043190">
    <property type="term" value="C:ATP-binding cassette (ABC) transporter complex"/>
    <property type="evidence" value="ECO:0007669"/>
    <property type="project" value="InterPro"/>
</dbReference>
<feature type="domain" description="Solute-binding protein family 5" evidence="5">
    <location>
        <begin position="85"/>
        <end position="518"/>
    </location>
</feature>
<dbReference type="GO" id="GO:0015833">
    <property type="term" value="P:peptide transport"/>
    <property type="evidence" value="ECO:0007669"/>
    <property type="project" value="TreeGrafter"/>
</dbReference>
<reference evidence="6" key="1">
    <citation type="submission" date="2018-06" db="EMBL/GenBank/DDBJ databases">
        <authorList>
            <person name="Zhirakovskaya E."/>
        </authorList>
    </citation>
    <scope>NUCLEOTIDE SEQUENCE</scope>
</reference>
<dbReference type="Gene3D" id="3.40.190.10">
    <property type="entry name" value="Periplasmic binding protein-like II"/>
    <property type="match status" value="1"/>
</dbReference>
<evidence type="ECO:0000313" key="6">
    <source>
        <dbReference type="EMBL" id="VAW44629.1"/>
    </source>
</evidence>
<comment type="similarity">
    <text evidence="2">Belongs to the bacterial solute-binding protein 5 family.</text>
</comment>
<evidence type="ECO:0000259" key="5">
    <source>
        <dbReference type="Pfam" id="PF00496"/>
    </source>
</evidence>
<evidence type="ECO:0000256" key="4">
    <source>
        <dbReference type="ARBA" id="ARBA00022729"/>
    </source>
</evidence>
<protein>
    <submittedName>
        <fullName evidence="6">Dipeptide-binding ABC transporter, periplasmic substrate-binding component (TC 3.A.1.5.2)</fullName>
    </submittedName>
</protein>
<keyword evidence="4" id="KW-0732">Signal</keyword>
<keyword evidence="3" id="KW-0813">Transport</keyword>
<sequence>MLVKVKYWVIVCATFCISACQHEDQNTYGNTTSTVIDGKKIYRHSLDGKPTSLDPIKASTFYSNLLVVNIFDTLYSYEYLSRPYKLKPNLAQSMPEISTNGLVYTIKIKPGVQFHNHTAFTDGIGRELKAQDFIYSILRSFDPKNAATGAWLWQGKIAGLSEWKVLGADYDQPVAGLKALDDYTIQISLLKPYPQLIYSLAMGFSAITPREVVESLGAEFGSKPVGSGPFILDRFNSETAYLIRNENFRQEPLDIYAEGYNPTKHGSYGIETLQGKTPPFIDQLEVNFVDESSSRWQSFTKGNEIQYTTVPKDKQNTVLLSQDPIKLHPQIGDNYHHSYGMEAGFVYHGFDMTHPVFGNNGDPEHDVRSTALRCAIRKSHDWEQKNRAFYFGLGTVFPGIIPPSVPEFDPDMDTDSIQTDIEGAKKILANHQWTTNALPQFEYHVTGSVLHKQFFEQMRGFLNTIGYPNNRIEYHPYPSFGTFNKAIKNRQTPFFFLGWVLDYPDAENTLQLFYGPNQTPGSNNFNYNNPAYDALYEQSSVLQPSVERTALYQQMNQMVIDDCVVISGLARNKIHLWHKNVISFPDQAIVGGFHLRYVDVK</sequence>
<dbReference type="InterPro" id="IPR000914">
    <property type="entry name" value="SBP_5_dom"/>
</dbReference>
<dbReference type="EMBL" id="UOFA01000123">
    <property type="protein sequence ID" value="VAW44629.1"/>
    <property type="molecule type" value="Genomic_DNA"/>
</dbReference>
<dbReference type="PANTHER" id="PTHR30290">
    <property type="entry name" value="PERIPLASMIC BINDING COMPONENT OF ABC TRANSPORTER"/>
    <property type="match status" value="1"/>
</dbReference>
<dbReference type="GO" id="GO:1904680">
    <property type="term" value="F:peptide transmembrane transporter activity"/>
    <property type="evidence" value="ECO:0007669"/>
    <property type="project" value="TreeGrafter"/>
</dbReference>
<dbReference type="Gene3D" id="3.10.105.10">
    <property type="entry name" value="Dipeptide-binding Protein, Domain 3"/>
    <property type="match status" value="1"/>
</dbReference>
<dbReference type="InterPro" id="IPR039424">
    <property type="entry name" value="SBP_5"/>
</dbReference>
<gene>
    <name evidence="6" type="ORF">MNBD_GAMMA02-1655</name>
</gene>
<evidence type="ECO:0000256" key="1">
    <source>
        <dbReference type="ARBA" id="ARBA00004196"/>
    </source>
</evidence>
<evidence type="ECO:0000256" key="3">
    <source>
        <dbReference type="ARBA" id="ARBA00022448"/>
    </source>
</evidence>
<accession>A0A3B0W5Q7</accession>
<dbReference type="AlphaFoldDB" id="A0A3B0W5Q7"/>
<dbReference type="GO" id="GO:0042597">
    <property type="term" value="C:periplasmic space"/>
    <property type="evidence" value="ECO:0007669"/>
    <property type="project" value="UniProtKB-ARBA"/>
</dbReference>
<proteinExistence type="inferred from homology"/>
<dbReference type="GO" id="GO:0030313">
    <property type="term" value="C:cell envelope"/>
    <property type="evidence" value="ECO:0007669"/>
    <property type="project" value="UniProtKB-SubCell"/>
</dbReference>
<evidence type="ECO:0000256" key="2">
    <source>
        <dbReference type="ARBA" id="ARBA00005695"/>
    </source>
</evidence>
<dbReference type="PIRSF" id="PIRSF002741">
    <property type="entry name" value="MppA"/>
    <property type="match status" value="1"/>
</dbReference>
<dbReference type="SUPFAM" id="SSF53850">
    <property type="entry name" value="Periplasmic binding protein-like II"/>
    <property type="match status" value="1"/>
</dbReference>
<comment type="subcellular location">
    <subcellularLocation>
        <location evidence="1">Cell envelope</location>
    </subcellularLocation>
</comment>